<feature type="compositionally biased region" description="Basic residues" evidence="1">
    <location>
        <begin position="165"/>
        <end position="176"/>
    </location>
</feature>
<dbReference type="PANTHER" id="PTHR47592">
    <property type="entry name" value="PBF68 PROTEIN"/>
    <property type="match status" value="1"/>
</dbReference>
<dbReference type="SUPFAM" id="SSF57756">
    <property type="entry name" value="Retrovirus zinc finger-like domains"/>
    <property type="match status" value="1"/>
</dbReference>
<proteinExistence type="predicted"/>
<name>A0A9R1UCD8_LACSA</name>
<feature type="compositionally biased region" description="Basic residues" evidence="1">
    <location>
        <begin position="193"/>
        <end position="203"/>
    </location>
</feature>
<evidence type="ECO:0000313" key="4">
    <source>
        <dbReference type="Proteomes" id="UP000235145"/>
    </source>
</evidence>
<feature type="domain" description="Retrovirus-related Pol polyprotein from transposon TNT 1-94-like beta-barrel" evidence="2">
    <location>
        <begin position="259"/>
        <end position="341"/>
    </location>
</feature>
<dbReference type="AlphaFoldDB" id="A0A9R1UCD8"/>
<gene>
    <name evidence="3" type="ORF">LSAT_V11C900496980</name>
</gene>
<dbReference type="GO" id="GO:0003676">
    <property type="term" value="F:nucleic acid binding"/>
    <property type="evidence" value="ECO:0007669"/>
    <property type="project" value="InterPro"/>
</dbReference>
<evidence type="ECO:0000313" key="3">
    <source>
        <dbReference type="EMBL" id="KAJ0184546.1"/>
    </source>
</evidence>
<dbReference type="EMBL" id="NBSK02000009">
    <property type="protein sequence ID" value="KAJ0184546.1"/>
    <property type="molecule type" value="Genomic_DNA"/>
</dbReference>
<sequence length="392" mass="45501">MEIILKQEKEDYVLENQTPDEPPALPKVENDTWLKHIDDSLDVSCLMLASMVPDLQWDLEHYTAFDMTEHLKEMFGKKNLELKALDAIKIEEIGNMSTHVLKMKSYMDQLERLVSPYPQDLATYIIMDYLPKSYNDFIMNYNTNGWEKPISELHEMLKTIEKNIRRKEKSRRKKLRTSRESHKLARAKERKLPKTHHPKKKEKVAKDDTCFECGVVGHWKRNYPKYLAELKNKKVGEGPSSISIFMIEMGLFTFSSNTWVLDTGCGTHICNSLQGFRKSKELKADKMVLHVGNRAHITVQDLGHFDLCLPSGVYLTLDNVCLITFITINIISVSRLRKSGYHFKIVDDNIHSFLKGIFYFDRPINGIYELSLDDTSNNKSLYQVNTKDSNQI</sequence>
<protein>
    <recommendedName>
        <fullName evidence="2">Retrovirus-related Pol polyprotein from transposon TNT 1-94-like beta-barrel domain-containing protein</fullName>
    </recommendedName>
</protein>
<dbReference type="Proteomes" id="UP000235145">
    <property type="component" value="Unassembled WGS sequence"/>
</dbReference>
<dbReference type="PANTHER" id="PTHR47592:SF27">
    <property type="entry name" value="OS08G0421700 PROTEIN"/>
    <property type="match status" value="1"/>
</dbReference>
<accession>A0A9R1UCD8</accession>
<evidence type="ECO:0000256" key="1">
    <source>
        <dbReference type="SAM" id="MobiDB-lite"/>
    </source>
</evidence>
<evidence type="ECO:0000259" key="2">
    <source>
        <dbReference type="Pfam" id="PF22936"/>
    </source>
</evidence>
<comment type="caution">
    <text evidence="3">The sequence shown here is derived from an EMBL/GenBank/DDBJ whole genome shotgun (WGS) entry which is preliminary data.</text>
</comment>
<feature type="region of interest" description="Disordered" evidence="1">
    <location>
        <begin position="165"/>
        <end position="203"/>
    </location>
</feature>
<organism evidence="3 4">
    <name type="scientific">Lactuca sativa</name>
    <name type="common">Garden lettuce</name>
    <dbReference type="NCBI Taxonomy" id="4236"/>
    <lineage>
        <taxon>Eukaryota</taxon>
        <taxon>Viridiplantae</taxon>
        <taxon>Streptophyta</taxon>
        <taxon>Embryophyta</taxon>
        <taxon>Tracheophyta</taxon>
        <taxon>Spermatophyta</taxon>
        <taxon>Magnoliopsida</taxon>
        <taxon>eudicotyledons</taxon>
        <taxon>Gunneridae</taxon>
        <taxon>Pentapetalae</taxon>
        <taxon>asterids</taxon>
        <taxon>campanulids</taxon>
        <taxon>Asterales</taxon>
        <taxon>Asteraceae</taxon>
        <taxon>Cichorioideae</taxon>
        <taxon>Cichorieae</taxon>
        <taxon>Lactucinae</taxon>
        <taxon>Lactuca</taxon>
    </lineage>
</organism>
<dbReference type="InterPro" id="IPR036875">
    <property type="entry name" value="Znf_CCHC_sf"/>
</dbReference>
<dbReference type="Pfam" id="PF22936">
    <property type="entry name" value="Pol_BBD"/>
    <property type="match status" value="1"/>
</dbReference>
<feature type="compositionally biased region" description="Basic and acidic residues" evidence="1">
    <location>
        <begin position="177"/>
        <end position="192"/>
    </location>
</feature>
<keyword evidence="4" id="KW-1185">Reference proteome</keyword>
<dbReference type="InterPro" id="IPR054722">
    <property type="entry name" value="PolX-like_BBD"/>
</dbReference>
<dbReference type="GO" id="GO:0008270">
    <property type="term" value="F:zinc ion binding"/>
    <property type="evidence" value="ECO:0007669"/>
    <property type="project" value="InterPro"/>
</dbReference>
<reference evidence="3 4" key="1">
    <citation type="journal article" date="2017" name="Nat. Commun.">
        <title>Genome assembly with in vitro proximity ligation data and whole-genome triplication in lettuce.</title>
        <authorList>
            <person name="Reyes-Chin-Wo S."/>
            <person name="Wang Z."/>
            <person name="Yang X."/>
            <person name="Kozik A."/>
            <person name="Arikit S."/>
            <person name="Song C."/>
            <person name="Xia L."/>
            <person name="Froenicke L."/>
            <person name="Lavelle D.O."/>
            <person name="Truco M.J."/>
            <person name="Xia R."/>
            <person name="Zhu S."/>
            <person name="Xu C."/>
            <person name="Xu H."/>
            <person name="Xu X."/>
            <person name="Cox K."/>
            <person name="Korf I."/>
            <person name="Meyers B.C."/>
            <person name="Michelmore R.W."/>
        </authorList>
    </citation>
    <scope>NUCLEOTIDE SEQUENCE [LARGE SCALE GENOMIC DNA]</scope>
    <source>
        <strain evidence="4">cv. Salinas</strain>
        <tissue evidence="3">Seedlings</tissue>
    </source>
</reference>